<keyword evidence="2" id="KW-1133">Transmembrane helix</keyword>
<comment type="caution">
    <text evidence="5">The sequence shown here is derived from an EMBL/GenBank/DDBJ whole genome shotgun (WGS) entry which is preliminary data.</text>
</comment>
<accession>A0A4R6W5J8</accession>
<dbReference type="PROSITE" id="PS51257">
    <property type="entry name" value="PROKAR_LIPOPROTEIN"/>
    <property type="match status" value="1"/>
</dbReference>
<dbReference type="AlphaFoldDB" id="A0A4R6W5J8"/>
<evidence type="ECO:0000256" key="3">
    <source>
        <dbReference type="SAM" id="SignalP"/>
    </source>
</evidence>
<feature type="domain" description="DUF4349" evidence="4">
    <location>
        <begin position="74"/>
        <end position="278"/>
    </location>
</feature>
<dbReference type="RefSeq" id="WP_133586801.1">
    <property type="nucleotide sequence ID" value="NZ_SNYV01000020.1"/>
</dbReference>
<dbReference type="Proteomes" id="UP000295292">
    <property type="component" value="Unassembled WGS sequence"/>
</dbReference>
<feature type="signal peptide" evidence="3">
    <location>
        <begin position="1"/>
        <end position="18"/>
    </location>
</feature>
<keyword evidence="3" id="KW-0732">Signal</keyword>
<keyword evidence="1" id="KW-0175">Coiled coil</keyword>
<keyword evidence="2" id="KW-0812">Transmembrane</keyword>
<name>A0A4R6W5J8_9SPHI</name>
<dbReference type="Pfam" id="PF14257">
    <property type="entry name" value="DUF4349"/>
    <property type="match status" value="1"/>
</dbReference>
<protein>
    <submittedName>
        <fullName evidence="5">Uncharacterized protein DUF4349</fullName>
    </submittedName>
</protein>
<organism evidence="5 6">
    <name type="scientific">Sphingobacterium yanglingense</name>
    <dbReference type="NCBI Taxonomy" id="1437280"/>
    <lineage>
        <taxon>Bacteria</taxon>
        <taxon>Pseudomonadati</taxon>
        <taxon>Bacteroidota</taxon>
        <taxon>Sphingobacteriia</taxon>
        <taxon>Sphingobacteriales</taxon>
        <taxon>Sphingobacteriaceae</taxon>
        <taxon>Sphingobacterium</taxon>
    </lineage>
</organism>
<feature type="chain" id="PRO_5020313039" evidence="3">
    <location>
        <begin position="19"/>
        <end position="290"/>
    </location>
</feature>
<dbReference type="OrthoDB" id="5381491at2"/>
<dbReference type="EMBL" id="SNYV01000020">
    <property type="protein sequence ID" value="TDQ72212.1"/>
    <property type="molecule type" value="Genomic_DNA"/>
</dbReference>
<dbReference type="Gene3D" id="1.10.287.1490">
    <property type="match status" value="1"/>
</dbReference>
<feature type="coiled-coil region" evidence="1">
    <location>
        <begin position="174"/>
        <end position="217"/>
    </location>
</feature>
<keyword evidence="2" id="KW-0472">Membrane</keyword>
<evidence type="ECO:0000256" key="2">
    <source>
        <dbReference type="SAM" id="Phobius"/>
    </source>
</evidence>
<reference evidence="5 6" key="1">
    <citation type="submission" date="2019-03" db="EMBL/GenBank/DDBJ databases">
        <title>Genomic Encyclopedia of Archaeal and Bacterial Type Strains, Phase II (KMG-II): from individual species to whole genera.</title>
        <authorList>
            <person name="Goeker M."/>
        </authorList>
    </citation>
    <scope>NUCLEOTIDE SEQUENCE [LARGE SCALE GENOMIC DNA]</scope>
    <source>
        <strain evidence="5 6">DSM 28353</strain>
    </source>
</reference>
<feature type="transmembrane region" description="Helical" evidence="2">
    <location>
        <begin position="259"/>
        <end position="281"/>
    </location>
</feature>
<evidence type="ECO:0000256" key="1">
    <source>
        <dbReference type="SAM" id="Coils"/>
    </source>
</evidence>
<proteinExistence type="predicted"/>
<keyword evidence="6" id="KW-1185">Reference proteome</keyword>
<gene>
    <name evidence="5" type="ORF">CLV99_4675</name>
</gene>
<evidence type="ECO:0000313" key="6">
    <source>
        <dbReference type="Proteomes" id="UP000295292"/>
    </source>
</evidence>
<dbReference type="InterPro" id="IPR025645">
    <property type="entry name" value="DUF4349"/>
</dbReference>
<evidence type="ECO:0000313" key="5">
    <source>
        <dbReference type="EMBL" id="TDQ72212.1"/>
    </source>
</evidence>
<sequence length="290" mass="32657">MNKITFLFALLSLTGVLACGQGSKEVSMESSADEAMAYDLKTVDAAASPPMTLKSVTTEVETGKLEAEKLNQGKKIIRTGNLSIESKDLKKTKTAIDALVKRVNGYYEQESTTTGTTYTNYNLTLRIPSSQFDNFLEGIEKGNDKITEKSIQAQDISLQYYDLESRIKSKRIYLDRYQNMVANAKNVKELLEIEEQIRQLQEDIESTESTLRAMKDQVGYSTLVLNLYNSDSIIANSDSGSWLKIKEAFGFGWELIENIFIGAIGIWPILLLLLATFIGWLRYKKHKKTK</sequence>
<evidence type="ECO:0000259" key="4">
    <source>
        <dbReference type="Pfam" id="PF14257"/>
    </source>
</evidence>